<proteinExistence type="predicted"/>
<dbReference type="Proteomes" id="UP001059663">
    <property type="component" value="Chromosome"/>
</dbReference>
<accession>A0AC61U423</accession>
<organism evidence="1 2">
    <name type="scientific">Janibacter limosus</name>
    <dbReference type="NCBI Taxonomy" id="53458"/>
    <lineage>
        <taxon>Bacteria</taxon>
        <taxon>Bacillati</taxon>
        <taxon>Actinomycetota</taxon>
        <taxon>Actinomycetes</taxon>
        <taxon>Micrococcales</taxon>
        <taxon>Intrasporangiaceae</taxon>
        <taxon>Janibacter</taxon>
    </lineage>
</organism>
<dbReference type="EMBL" id="CP087977">
    <property type="protein sequence ID" value="UUZ44562.1"/>
    <property type="molecule type" value="Genomic_DNA"/>
</dbReference>
<reference evidence="1" key="1">
    <citation type="submission" date="2021-11" db="EMBL/GenBank/DDBJ databases">
        <title>Study of the species diversity of bacterial strains isolated from a unique natural object - Shulgan-Tash cave (Bashkiria).</title>
        <authorList>
            <person name="Sazanova A.L."/>
            <person name="Chirak E.R."/>
            <person name="Safronova V.I."/>
        </authorList>
    </citation>
    <scope>NUCLEOTIDE SEQUENCE</scope>
    <source>
        <strain evidence="1">P1</strain>
    </source>
</reference>
<evidence type="ECO:0000313" key="1">
    <source>
        <dbReference type="EMBL" id="UUZ44562.1"/>
    </source>
</evidence>
<name>A0AC61U423_9MICO</name>
<sequence>MDGDVAVARLHAVPLAASIDSLPPGGWDWALQRAEWLVAKGGPPDLSTVSLIEARVAPDRRGEGLSGPLLVEARRRYAELGCRDLFGPVRPTRKALEPRSGADEYARRVRDDGLPQDPWLRVHARLGGKVVEVAPLSMTIPGTLAQWRDWTGLPFDVEGAVEVPGALAPVHVDIANDHAVYVEPNVWVHHDLRASAS</sequence>
<evidence type="ECO:0000313" key="2">
    <source>
        <dbReference type="Proteomes" id="UP001059663"/>
    </source>
</evidence>
<protein>
    <submittedName>
        <fullName evidence="1">N-acetyltransferase</fullName>
    </submittedName>
</protein>
<gene>
    <name evidence="1" type="ORF">LP422_19690</name>
</gene>